<name>A0A8J9Y1X6_9NEOP</name>
<protein>
    <submittedName>
        <fullName evidence="1">Uncharacterized protein</fullName>
    </submittedName>
</protein>
<dbReference type="Proteomes" id="UP000838878">
    <property type="component" value="Chromosome 1"/>
</dbReference>
<accession>A0A8J9Y1X6</accession>
<evidence type="ECO:0000313" key="1">
    <source>
        <dbReference type="EMBL" id="CAH0714494.1"/>
    </source>
</evidence>
<gene>
    <name evidence="1" type="ORF">BINO364_LOCUS1537</name>
</gene>
<dbReference type="AlphaFoldDB" id="A0A8J9Y1X6"/>
<sequence length="117" mass="13853">MGVHMDSHTYMTYLLFLNERDERSSFFLRLFWYKYNDTEYSDIFITFHWWSDWVYYAALCLNQNVLRSVSASSPQPHLEALKFGISVTNQAQGQIKRSARHALIVDEADTCWNGDRD</sequence>
<feature type="non-terminal residue" evidence="1">
    <location>
        <position position="117"/>
    </location>
</feature>
<keyword evidence="2" id="KW-1185">Reference proteome</keyword>
<evidence type="ECO:0000313" key="2">
    <source>
        <dbReference type="Proteomes" id="UP000838878"/>
    </source>
</evidence>
<dbReference type="EMBL" id="OV170221">
    <property type="protein sequence ID" value="CAH0714494.1"/>
    <property type="molecule type" value="Genomic_DNA"/>
</dbReference>
<reference evidence="1" key="1">
    <citation type="submission" date="2021-12" db="EMBL/GenBank/DDBJ databases">
        <authorList>
            <person name="Martin H S."/>
        </authorList>
    </citation>
    <scope>NUCLEOTIDE SEQUENCE</scope>
</reference>
<proteinExistence type="predicted"/>
<organism evidence="1 2">
    <name type="scientific">Brenthis ino</name>
    <name type="common">lesser marbled fritillary</name>
    <dbReference type="NCBI Taxonomy" id="405034"/>
    <lineage>
        <taxon>Eukaryota</taxon>
        <taxon>Metazoa</taxon>
        <taxon>Ecdysozoa</taxon>
        <taxon>Arthropoda</taxon>
        <taxon>Hexapoda</taxon>
        <taxon>Insecta</taxon>
        <taxon>Pterygota</taxon>
        <taxon>Neoptera</taxon>
        <taxon>Endopterygota</taxon>
        <taxon>Lepidoptera</taxon>
        <taxon>Glossata</taxon>
        <taxon>Ditrysia</taxon>
        <taxon>Papilionoidea</taxon>
        <taxon>Nymphalidae</taxon>
        <taxon>Heliconiinae</taxon>
        <taxon>Argynnini</taxon>
        <taxon>Brenthis</taxon>
    </lineage>
</organism>